<feature type="compositionally biased region" description="Polar residues" evidence="3">
    <location>
        <begin position="9"/>
        <end position="21"/>
    </location>
</feature>
<evidence type="ECO:0000256" key="3">
    <source>
        <dbReference type="SAM" id="MobiDB-lite"/>
    </source>
</evidence>
<keyword evidence="1" id="KW-0539">Nucleus</keyword>
<dbReference type="GO" id="GO:0003677">
    <property type="term" value="F:DNA binding"/>
    <property type="evidence" value="ECO:0007669"/>
    <property type="project" value="InterPro"/>
</dbReference>
<comment type="caution">
    <text evidence="4">The sequence shown here is derived from an EMBL/GenBank/DDBJ whole genome shotgun (WGS) entry which is preliminary data.</text>
</comment>
<dbReference type="AlphaFoldDB" id="A0A6S7GR28"/>
<dbReference type="EMBL" id="CACRXK020001978">
    <property type="protein sequence ID" value="CAB3992096.1"/>
    <property type="molecule type" value="Genomic_DNA"/>
</dbReference>
<dbReference type="PROSITE" id="PS51031">
    <property type="entry name" value="BESS"/>
    <property type="match status" value="1"/>
</dbReference>
<accession>A0A6S7GR28</accession>
<organism evidence="4 5">
    <name type="scientific">Paramuricea clavata</name>
    <name type="common">Red gorgonian</name>
    <name type="synonym">Violescent sea-whip</name>
    <dbReference type="NCBI Taxonomy" id="317549"/>
    <lineage>
        <taxon>Eukaryota</taxon>
        <taxon>Metazoa</taxon>
        <taxon>Cnidaria</taxon>
        <taxon>Anthozoa</taxon>
        <taxon>Octocorallia</taxon>
        <taxon>Malacalcyonacea</taxon>
        <taxon>Plexauridae</taxon>
        <taxon>Paramuricea</taxon>
    </lineage>
</organism>
<dbReference type="PANTHER" id="PTHR12243:SF67">
    <property type="entry name" value="COREPRESSOR OF PANGOLIN, ISOFORM A-RELATED"/>
    <property type="match status" value="1"/>
</dbReference>
<dbReference type="InterPro" id="IPR039353">
    <property type="entry name" value="TF_Adf1"/>
</dbReference>
<dbReference type="Pfam" id="PF10545">
    <property type="entry name" value="MADF_DNA_bdg"/>
    <property type="match status" value="1"/>
</dbReference>
<evidence type="ECO:0000256" key="1">
    <source>
        <dbReference type="PROSITE-ProRule" id="PRU00371"/>
    </source>
</evidence>
<keyword evidence="2" id="KW-0175">Coiled coil</keyword>
<reference evidence="4" key="1">
    <citation type="submission" date="2020-04" db="EMBL/GenBank/DDBJ databases">
        <authorList>
            <person name="Alioto T."/>
            <person name="Alioto T."/>
            <person name="Gomez Garrido J."/>
        </authorList>
    </citation>
    <scope>NUCLEOTIDE SEQUENCE</scope>
    <source>
        <strain evidence="4">A484AB</strain>
    </source>
</reference>
<feature type="compositionally biased region" description="Low complexity" evidence="3">
    <location>
        <begin position="179"/>
        <end position="202"/>
    </location>
</feature>
<dbReference type="SMART" id="SM00595">
    <property type="entry name" value="MADF"/>
    <property type="match status" value="1"/>
</dbReference>
<dbReference type="InterPro" id="IPR006578">
    <property type="entry name" value="MADF-dom"/>
</dbReference>
<dbReference type="Proteomes" id="UP001152795">
    <property type="component" value="Unassembled WGS sequence"/>
</dbReference>
<evidence type="ECO:0000313" key="4">
    <source>
        <dbReference type="EMBL" id="CAB3992096.1"/>
    </source>
</evidence>
<proteinExistence type="predicted"/>
<gene>
    <name evidence="4" type="ORF">PACLA_8A063836</name>
</gene>
<sequence length="294" mass="33509">MADQEERQTFWSAETDFNLNVESPEGVETSPDSPGLTDVVEDDETIQENDAEAPVERLDSAAVEFEKELFLEEVRKYRCLWDINSEAYKNRPIKQNVWAKIGIVFSKDVEFLQRQLKNLKDNLKKCLDKRQRMTKSGAAASSLPRCKYFEQMKFLHEKTSNQATESNLTYSQNSVQQVTPSPSTTISIPNPSHSTCSSTTTTTKRKASQMSIPPTSSRHGFQKSRQDAIDMAILKQLENTDKTINKSLANEETDDEVSHYCKSLIPVISALALRKKRLAMIKIRQLLFDIEFED</sequence>
<feature type="compositionally biased region" description="Polar residues" evidence="3">
    <location>
        <begin position="208"/>
        <end position="219"/>
    </location>
</feature>
<evidence type="ECO:0000313" key="5">
    <source>
        <dbReference type="Proteomes" id="UP001152795"/>
    </source>
</evidence>
<name>A0A6S7GR28_PARCT</name>
<dbReference type="GO" id="GO:0005634">
    <property type="term" value="C:nucleus"/>
    <property type="evidence" value="ECO:0007669"/>
    <property type="project" value="UniProtKB-SubCell"/>
</dbReference>
<comment type="subcellular location">
    <subcellularLocation>
        <location evidence="1">Nucleus</location>
    </subcellularLocation>
</comment>
<keyword evidence="5" id="KW-1185">Reference proteome</keyword>
<feature type="region of interest" description="Disordered" evidence="3">
    <location>
        <begin position="178"/>
        <end position="223"/>
    </location>
</feature>
<dbReference type="PROSITE" id="PS51029">
    <property type="entry name" value="MADF"/>
    <property type="match status" value="1"/>
</dbReference>
<feature type="coiled-coil region" evidence="2">
    <location>
        <begin position="109"/>
        <end position="136"/>
    </location>
</feature>
<evidence type="ECO:0000256" key="2">
    <source>
        <dbReference type="SAM" id="Coils"/>
    </source>
</evidence>
<dbReference type="InterPro" id="IPR004210">
    <property type="entry name" value="BESS_motif"/>
</dbReference>
<dbReference type="PANTHER" id="PTHR12243">
    <property type="entry name" value="MADF DOMAIN TRANSCRIPTION FACTOR"/>
    <property type="match status" value="1"/>
</dbReference>
<protein>
    <submittedName>
        <fullName evidence="4">Transcription factor Adf-1-like</fullName>
    </submittedName>
</protein>
<feature type="region of interest" description="Disordered" evidence="3">
    <location>
        <begin position="1"/>
        <end position="37"/>
    </location>
</feature>